<evidence type="ECO:0000313" key="14">
    <source>
        <dbReference type="EMBL" id="MCL6421805.1"/>
    </source>
</evidence>
<evidence type="ECO:0000259" key="12">
    <source>
        <dbReference type="Pfam" id="PF02366"/>
    </source>
</evidence>
<dbReference type="PANTHER" id="PTHR10050">
    <property type="entry name" value="DOLICHYL-PHOSPHATE-MANNOSE--PROTEIN MANNOSYLTRANSFERASE"/>
    <property type="match status" value="1"/>
</dbReference>
<comment type="pathway">
    <text evidence="2 10">Protein modification; protein glycosylation.</text>
</comment>
<feature type="transmembrane region" description="Helical" evidence="10">
    <location>
        <begin position="165"/>
        <end position="187"/>
    </location>
</feature>
<evidence type="ECO:0000256" key="6">
    <source>
        <dbReference type="ARBA" id="ARBA00022692"/>
    </source>
</evidence>
<feature type="domain" description="Protein O-mannosyl-transferase C-terminal four TM" evidence="13">
    <location>
        <begin position="347"/>
        <end position="540"/>
    </location>
</feature>
<evidence type="ECO:0000259" key="13">
    <source>
        <dbReference type="Pfam" id="PF16192"/>
    </source>
</evidence>
<dbReference type="EC" id="2.4.1.-" evidence="10"/>
<keyword evidence="7 10" id="KW-1133">Transmembrane helix</keyword>
<dbReference type="RefSeq" id="WP_249735969.1">
    <property type="nucleotide sequence ID" value="NZ_JAKNCJ010000001.1"/>
</dbReference>
<reference evidence="14" key="1">
    <citation type="submission" date="2022-02" db="EMBL/GenBank/DDBJ databases">
        <authorList>
            <person name="Lee M."/>
            <person name="Kim S.-J."/>
            <person name="Jung M.-Y."/>
        </authorList>
    </citation>
    <scope>NUCLEOTIDE SEQUENCE</scope>
    <source>
        <strain evidence="14">JHP9</strain>
    </source>
</reference>
<accession>A0ABT0QW39</accession>
<evidence type="ECO:0000256" key="9">
    <source>
        <dbReference type="ARBA" id="ARBA00093617"/>
    </source>
</evidence>
<evidence type="ECO:0000256" key="1">
    <source>
        <dbReference type="ARBA" id="ARBA00004127"/>
    </source>
</evidence>
<keyword evidence="5 10" id="KW-0808">Transferase</keyword>
<evidence type="ECO:0000256" key="5">
    <source>
        <dbReference type="ARBA" id="ARBA00022679"/>
    </source>
</evidence>
<sequence length="541" mass="59564">MQPAPRSPARDEVPSEGSGVASADPGAALASQRRLLHCSDLPRGWVTWLPALVLLALALTLRLWGLGAIHELIFDETYYVKDGYTLWQEGVEMQWPDEANPAFEAGAVDTYLPAGERVVHPSLGKWIIGAGMSALGADSAVGWRISVALAGSLNVLMTVRIARRLLRSGSMGAIAGGLLAIDGLHLVMSRTSLLDTVLMVFVLAAFGALLIDRDQHRERLARISAAALTGAVAADAGRSWRPWRLLAGVLLGMACSVKWSGLYVLAVFGIMTVLWDWWARRTVREPRWALKGLTRDAIPAFFAMVPTAIAVYIASWTGWLVTDKGYFRDWARTHGHEGDSPVIDGLRSLWEYHRDSYAFHVSLSDPHPYAASPLGWLLQLRPTNFYYRDFDFGEAGCRVEQCSAQVMSVGNPLIWWLGTAAIAVAVFAGIRWRDGRAWAILAGIAAGYLPWLLYLDRTVFTFYSIVFEPWLVMCLAYAIGLALGPAGTAGSPSSLRRPAVLAVGALLVLIVLVSAFFWPIWTGQVIDHEQWQWRMWLPSWP</sequence>
<keyword evidence="15" id="KW-1185">Reference proteome</keyword>
<name>A0ABT0QW39_9MICO</name>
<dbReference type="Pfam" id="PF16192">
    <property type="entry name" value="PMT_4TMC"/>
    <property type="match status" value="1"/>
</dbReference>
<keyword evidence="4 10" id="KW-0328">Glycosyltransferase</keyword>
<evidence type="ECO:0000256" key="4">
    <source>
        <dbReference type="ARBA" id="ARBA00022676"/>
    </source>
</evidence>
<dbReference type="InterPro" id="IPR032421">
    <property type="entry name" value="PMT_4TMC"/>
</dbReference>
<dbReference type="PANTHER" id="PTHR10050:SF46">
    <property type="entry name" value="PROTEIN O-MANNOSYL-TRANSFERASE 2"/>
    <property type="match status" value="1"/>
</dbReference>
<feature type="transmembrane region" description="Helical" evidence="10">
    <location>
        <begin position="300"/>
        <end position="321"/>
    </location>
</feature>
<dbReference type="Proteomes" id="UP001203761">
    <property type="component" value="Unassembled WGS sequence"/>
</dbReference>
<evidence type="ECO:0000256" key="7">
    <source>
        <dbReference type="ARBA" id="ARBA00022989"/>
    </source>
</evidence>
<feature type="transmembrane region" description="Helical" evidence="10">
    <location>
        <begin position="499"/>
        <end position="521"/>
    </location>
</feature>
<comment type="similarity">
    <text evidence="3 10">Belongs to the glycosyltransferase 39 family.</text>
</comment>
<feature type="transmembrane region" description="Helical" evidence="10">
    <location>
        <begin position="45"/>
        <end position="64"/>
    </location>
</feature>
<evidence type="ECO:0000256" key="2">
    <source>
        <dbReference type="ARBA" id="ARBA00004922"/>
    </source>
</evidence>
<feature type="transmembrane region" description="Helical" evidence="10">
    <location>
        <begin position="260"/>
        <end position="279"/>
    </location>
</feature>
<dbReference type="InterPro" id="IPR027005">
    <property type="entry name" value="PMT-like"/>
</dbReference>
<keyword evidence="6 10" id="KW-0812">Transmembrane</keyword>
<feature type="domain" description="ArnT-like N-terminal" evidence="12">
    <location>
        <begin position="54"/>
        <end position="282"/>
    </location>
</feature>
<feature type="transmembrane region" description="Helical" evidence="10">
    <location>
        <begin position="460"/>
        <end position="487"/>
    </location>
</feature>
<feature type="transmembrane region" description="Helical" evidence="10">
    <location>
        <begin position="193"/>
        <end position="211"/>
    </location>
</feature>
<comment type="subcellular location">
    <subcellularLocation>
        <location evidence="10">Cell membrane</location>
    </subcellularLocation>
    <subcellularLocation>
        <location evidence="1">Endomembrane system</location>
        <topology evidence="1">Multi-pass membrane protein</topology>
    </subcellularLocation>
</comment>
<dbReference type="EMBL" id="JAKNCJ010000001">
    <property type="protein sequence ID" value="MCL6421805.1"/>
    <property type="molecule type" value="Genomic_DNA"/>
</dbReference>
<comment type="function">
    <text evidence="10">Protein O-mannosyltransferase that catalyzes the transfer of a single mannose residue from a polyprenol phospho-mannosyl lipidic donor to the hydroxyl group of selected serine and threonine residues in acceptor proteins.</text>
</comment>
<proteinExistence type="inferred from homology"/>
<evidence type="ECO:0000256" key="11">
    <source>
        <dbReference type="SAM" id="MobiDB-lite"/>
    </source>
</evidence>
<feature type="transmembrane region" description="Helical" evidence="10">
    <location>
        <begin position="413"/>
        <end position="430"/>
    </location>
</feature>
<evidence type="ECO:0000256" key="8">
    <source>
        <dbReference type="ARBA" id="ARBA00023136"/>
    </source>
</evidence>
<comment type="caution">
    <text evidence="14">The sequence shown here is derived from an EMBL/GenBank/DDBJ whole genome shotgun (WGS) entry which is preliminary data.</text>
</comment>
<keyword evidence="8 10" id="KW-0472">Membrane</keyword>
<evidence type="ECO:0000313" key="15">
    <source>
        <dbReference type="Proteomes" id="UP001203761"/>
    </source>
</evidence>
<gene>
    <name evidence="14" type="ORF">Bequi_00140</name>
</gene>
<feature type="region of interest" description="Disordered" evidence="11">
    <location>
        <begin position="1"/>
        <end position="24"/>
    </location>
</feature>
<evidence type="ECO:0000256" key="10">
    <source>
        <dbReference type="RuleBase" id="RU367007"/>
    </source>
</evidence>
<keyword evidence="10" id="KW-1003">Cell membrane</keyword>
<dbReference type="InterPro" id="IPR003342">
    <property type="entry name" value="ArnT-like_N"/>
</dbReference>
<protein>
    <recommendedName>
        <fullName evidence="9 10">Polyprenol-phosphate-mannose--protein mannosyltransferase</fullName>
        <ecNumber evidence="10">2.4.1.-</ecNumber>
    </recommendedName>
</protein>
<evidence type="ECO:0000256" key="3">
    <source>
        <dbReference type="ARBA" id="ARBA00007222"/>
    </source>
</evidence>
<dbReference type="Pfam" id="PF02366">
    <property type="entry name" value="PMT"/>
    <property type="match status" value="1"/>
</dbReference>
<feature type="transmembrane region" description="Helical" evidence="10">
    <location>
        <begin position="437"/>
        <end position="454"/>
    </location>
</feature>
<organism evidence="14 15">
    <name type="scientific">Brachybacterium equifaecis</name>
    <dbReference type="NCBI Taxonomy" id="2910770"/>
    <lineage>
        <taxon>Bacteria</taxon>
        <taxon>Bacillati</taxon>
        <taxon>Actinomycetota</taxon>
        <taxon>Actinomycetes</taxon>
        <taxon>Micrococcales</taxon>
        <taxon>Dermabacteraceae</taxon>
        <taxon>Brachybacterium</taxon>
    </lineage>
</organism>